<accession>A0A1T4PWW0</accession>
<dbReference type="PROSITE" id="PS51900">
    <property type="entry name" value="CB"/>
    <property type="match status" value="1"/>
</dbReference>
<dbReference type="STRING" id="118967.SAMN02745191_2220"/>
<dbReference type="OrthoDB" id="9801717at2"/>
<dbReference type="PROSITE" id="PS51898">
    <property type="entry name" value="TYR_RECOMBINASE"/>
    <property type="match status" value="1"/>
</dbReference>
<feature type="domain" description="Tyr recombinase" evidence="5">
    <location>
        <begin position="97"/>
        <end position="270"/>
    </location>
</feature>
<dbReference type="Pfam" id="PF00589">
    <property type="entry name" value="Phage_integrase"/>
    <property type="match status" value="1"/>
</dbReference>
<protein>
    <submittedName>
        <fullName evidence="7">Site-specific recombinase XerD</fullName>
    </submittedName>
</protein>
<dbReference type="GO" id="GO:0015074">
    <property type="term" value="P:DNA integration"/>
    <property type="evidence" value="ECO:0007669"/>
    <property type="project" value="UniProtKB-KW"/>
</dbReference>
<dbReference type="EMBL" id="FUWY01000007">
    <property type="protein sequence ID" value="SJZ95959.1"/>
    <property type="molecule type" value="Genomic_DNA"/>
</dbReference>
<dbReference type="RefSeq" id="WP_078712611.1">
    <property type="nucleotide sequence ID" value="NZ_FUWY01000007.1"/>
</dbReference>
<dbReference type="InterPro" id="IPR013762">
    <property type="entry name" value="Integrase-like_cat_sf"/>
</dbReference>
<evidence type="ECO:0000256" key="1">
    <source>
        <dbReference type="ARBA" id="ARBA00022908"/>
    </source>
</evidence>
<dbReference type="Proteomes" id="UP000243297">
    <property type="component" value="Unassembled WGS sequence"/>
</dbReference>
<sequence>MEKQLNQFCELLKNEEKSENTIQKYRRDIQKYLDYLTANNMDISKESVIGFKKNLLLSYSVTSSNSMIVAVNNYLKFIGRAEYCVKIYKHQEQIYRKEERSLELNDYKLLLKEARLLHDERTKNVVCTFAETGIRVSELKSITVDSLNKRQVVINNKGKIRTIILTENLTKRLKKYCENRNIKSGAVFITKSGKPIDRFYIWRLMKNLALKAKVLQSKVFPHNFRHLFAKQYYKKQRDIARLADFLGHSSIETTRIYISTSNLNECRLQLEKLFSIN</sequence>
<feature type="domain" description="Core-binding (CB)" evidence="6">
    <location>
        <begin position="1"/>
        <end position="79"/>
    </location>
</feature>
<gene>
    <name evidence="7" type="ORF">SAMN02745191_2220</name>
</gene>
<name>A0A1T4PWW0_9FIRM</name>
<dbReference type="InterPro" id="IPR050090">
    <property type="entry name" value="Tyrosine_recombinase_XerCD"/>
</dbReference>
<dbReference type="AlphaFoldDB" id="A0A1T4PWW0"/>
<evidence type="ECO:0000256" key="4">
    <source>
        <dbReference type="PROSITE-ProRule" id="PRU01248"/>
    </source>
</evidence>
<organism evidence="7 8">
    <name type="scientific">Anaerorhabdus furcosa</name>
    <dbReference type="NCBI Taxonomy" id="118967"/>
    <lineage>
        <taxon>Bacteria</taxon>
        <taxon>Bacillati</taxon>
        <taxon>Bacillota</taxon>
        <taxon>Erysipelotrichia</taxon>
        <taxon>Erysipelotrichales</taxon>
        <taxon>Erysipelotrichaceae</taxon>
        <taxon>Anaerorhabdus</taxon>
    </lineage>
</organism>
<reference evidence="8" key="1">
    <citation type="submission" date="2017-02" db="EMBL/GenBank/DDBJ databases">
        <authorList>
            <person name="Varghese N."/>
            <person name="Submissions S."/>
        </authorList>
    </citation>
    <scope>NUCLEOTIDE SEQUENCE [LARGE SCALE GENOMIC DNA]</scope>
    <source>
        <strain evidence="8">ATCC 25662</strain>
    </source>
</reference>
<dbReference type="InterPro" id="IPR011010">
    <property type="entry name" value="DNA_brk_join_enz"/>
</dbReference>
<dbReference type="InterPro" id="IPR044068">
    <property type="entry name" value="CB"/>
</dbReference>
<dbReference type="Pfam" id="PF02899">
    <property type="entry name" value="Phage_int_SAM_1"/>
    <property type="match status" value="1"/>
</dbReference>
<evidence type="ECO:0000313" key="7">
    <source>
        <dbReference type="EMBL" id="SJZ95959.1"/>
    </source>
</evidence>
<dbReference type="GO" id="GO:0003677">
    <property type="term" value="F:DNA binding"/>
    <property type="evidence" value="ECO:0007669"/>
    <property type="project" value="UniProtKB-UniRule"/>
</dbReference>
<dbReference type="InterPro" id="IPR004107">
    <property type="entry name" value="Integrase_SAM-like_N"/>
</dbReference>
<dbReference type="Gene3D" id="1.10.443.10">
    <property type="entry name" value="Intergrase catalytic core"/>
    <property type="match status" value="1"/>
</dbReference>
<evidence type="ECO:0000256" key="2">
    <source>
        <dbReference type="ARBA" id="ARBA00023125"/>
    </source>
</evidence>
<evidence type="ECO:0000259" key="5">
    <source>
        <dbReference type="PROSITE" id="PS51898"/>
    </source>
</evidence>
<proteinExistence type="predicted"/>
<evidence type="ECO:0000259" key="6">
    <source>
        <dbReference type="PROSITE" id="PS51900"/>
    </source>
</evidence>
<dbReference type="InterPro" id="IPR010998">
    <property type="entry name" value="Integrase_recombinase_N"/>
</dbReference>
<keyword evidence="1" id="KW-0229">DNA integration</keyword>
<dbReference type="GO" id="GO:0006310">
    <property type="term" value="P:DNA recombination"/>
    <property type="evidence" value="ECO:0007669"/>
    <property type="project" value="UniProtKB-KW"/>
</dbReference>
<evidence type="ECO:0000256" key="3">
    <source>
        <dbReference type="ARBA" id="ARBA00023172"/>
    </source>
</evidence>
<evidence type="ECO:0000313" key="8">
    <source>
        <dbReference type="Proteomes" id="UP000243297"/>
    </source>
</evidence>
<dbReference type="InterPro" id="IPR002104">
    <property type="entry name" value="Integrase_catalytic"/>
</dbReference>
<dbReference type="PANTHER" id="PTHR30349:SF89">
    <property type="entry name" value="INTEGRASE_RECOMBINASE"/>
    <property type="match status" value="1"/>
</dbReference>
<keyword evidence="2 4" id="KW-0238">DNA-binding</keyword>
<dbReference type="SUPFAM" id="SSF56349">
    <property type="entry name" value="DNA breaking-rejoining enzymes"/>
    <property type="match status" value="1"/>
</dbReference>
<keyword evidence="8" id="KW-1185">Reference proteome</keyword>
<dbReference type="Gene3D" id="1.10.150.130">
    <property type="match status" value="1"/>
</dbReference>
<dbReference type="PANTHER" id="PTHR30349">
    <property type="entry name" value="PHAGE INTEGRASE-RELATED"/>
    <property type="match status" value="1"/>
</dbReference>
<keyword evidence="3" id="KW-0233">DNA recombination</keyword>